<dbReference type="eggNOG" id="KOG0657">
    <property type="taxonomic scope" value="Eukaryota"/>
</dbReference>
<dbReference type="InterPro" id="IPR020831">
    <property type="entry name" value="GlycerAld/Erythrose_P_DH"/>
</dbReference>
<evidence type="ECO:0000256" key="13">
    <source>
        <dbReference type="ARBA" id="ARBA00023002"/>
    </source>
</evidence>
<feature type="domain" description="Glyceraldehyde 3-phosphate dehydrogenase NAD(P) binding" evidence="26">
    <location>
        <begin position="2"/>
        <end position="128"/>
    </location>
</feature>
<dbReference type="InterPro" id="IPR036291">
    <property type="entry name" value="NAD(P)-bd_dom_sf"/>
</dbReference>
<dbReference type="GO" id="GO:0005856">
    <property type="term" value="C:cytoskeleton"/>
    <property type="evidence" value="ECO:0007669"/>
    <property type="project" value="UniProtKB-SubCell"/>
</dbReference>
<keyword evidence="12" id="KW-0810">Translation regulation</keyword>
<keyword evidence="14 23" id="KW-0520">NAD</keyword>
<feature type="binding site" evidence="23">
    <location>
        <position position="33"/>
    </location>
    <ligand>
        <name>NAD(+)</name>
        <dbReference type="ChEBI" id="CHEBI:57540"/>
    </ligand>
</feature>
<comment type="subunit">
    <text evidence="19">Homotetramer. Interacts with TPPP; the interaction is direct. Interacts (when S-nitrosylated) with SIAH1; leading to nuclear translocation. Interacts with RILPL1/GOSPEL, leading to prevent the interaction between GAPDH and SIAH1 and prevent nuclear translocation. Interacts with CHP1; the interaction increases the binding of CHP1 with microtubules. Associates with microtubules. Interacts with EIF1AD, USP25, PRKCI and WARS1. Interacts with phosphorylated RPL13A; inhibited by oxidatively-modified low-densitity lipoprotein (LDL(ox)). Component of the GAIT complex. Interacts with FKBP6; leading to inhibit GAPDH catalytic activity. Interacts with TRAF2, promoting TRAF2 ubiquitination. Interacts with TRAF3, promoting TRAF3 ubiquitination.</text>
</comment>
<dbReference type="Pfam" id="PF02800">
    <property type="entry name" value="Gp_dh_C"/>
    <property type="match status" value="1"/>
</dbReference>
<dbReference type="SUPFAM" id="SSF51735">
    <property type="entry name" value="NAD(P)-binding Rossmann-fold domains"/>
    <property type="match status" value="1"/>
</dbReference>
<evidence type="ECO:0000256" key="9">
    <source>
        <dbReference type="ARBA" id="ARBA00022679"/>
    </source>
</evidence>
<sequence>MGKVRVNGFGCIWHLVTRAAFNSGKVDIVAINDRFIDLNYIVYMFWYDSFNSTVKAEDGKPVSHLPRVRSTTIKWGVQWGLEKAGAYLKDGAKRVIISTPPVNASMFVMGVNHENYDNSLKIVSSASCTTNCLASSLAKVIHNNSGIVEGLVIIIHAIPPTQKTVEGPIGSCAMMAKGIPAKAIGKVIPELNEKLTGMAFYVPTLDMTVTCCLQKAAKYDDINKVVKQALEGPKGMVGYTENEVVSSTFNSDTHSSIFDGGAGIALNDHFKLISWYYNEFDYSNQVLDLMAHMASKE</sequence>
<dbReference type="GO" id="GO:0016740">
    <property type="term" value="F:transferase activity"/>
    <property type="evidence" value="ECO:0007669"/>
    <property type="project" value="UniProtKB-KW"/>
</dbReference>
<feature type="active site" description="Nucleophile" evidence="22">
    <location>
        <position position="128"/>
    </location>
</feature>
<evidence type="ECO:0000256" key="21">
    <source>
        <dbReference type="ARBA" id="ARBA00048005"/>
    </source>
</evidence>
<feature type="site" description="Activates thiol group during catalysis" evidence="24">
    <location>
        <position position="156"/>
    </location>
</feature>
<dbReference type="PANTHER" id="PTHR10836:SF111">
    <property type="entry name" value="GLYCERALDEHYDE-3-PHOSPHATE DEHYDROGENASE"/>
    <property type="match status" value="1"/>
</dbReference>
<keyword evidence="10" id="KW-0053">Apoptosis</keyword>
<protein>
    <recommendedName>
        <fullName evidence="7">Glyceraldehyde-3-phosphate dehydrogenase</fullName>
        <ecNumber evidence="6">1.2.1.12</ecNumber>
    </recommendedName>
    <alternativeName>
        <fullName evidence="18">Peptidyl-cysteine S-nitrosylase GAPDH</fullName>
    </alternativeName>
</protein>
<dbReference type="FunFam" id="3.40.50.720:FF:001161">
    <property type="entry name" value="Glyceraldehyde-3-phosphate dehydrogenase"/>
    <property type="match status" value="1"/>
</dbReference>
<evidence type="ECO:0000256" key="18">
    <source>
        <dbReference type="ARBA" id="ARBA00031890"/>
    </source>
</evidence>
<comment type="subcellular location">
    <subcellularLocation>
        <location evidence="2">Cytoplasm</location>
        <location evidence="2">Cytoskeleton</location>
    </subcellularLocation>
    <subcellularLocation>
        <location evidence="3">Cytoplasm</location>
        <location evidence="3">Cytosol</location>
    </subcellularLocation>
    <subcellularLocation>
        <location evidence="1">Nucleus</location>
    </subcellularLocation>
</comment>
<dbReference type="GO" id="GO:0005634">
    <property type="term" value="C:nucleus"/>
    <property type="evidence" value="ECO:0007669"/>
    <property type="project" value="UniProtKB-SubCell"/>
</dbReference>
<evidence type="ECO:0000256" key="25">
    <source>
        <dbReference type="RuleBase" id="RU000397"/>
    </source>
</evidence>
<keyword evidence="8" id="KW-0963">Cytoplasm</keyword>
<evidence type="ECO:0000256" key="17">
    <source>
        <dbReference type="ARBA" id="ARBA00023242"/>
    </source>
</evidence>
<organism evidence="27">
    <name type="scientific">Mustela putorius furo</name>
    <name type="common">European domestic ferret</name>
    <name type="synonym">Mustela furo</name>
    <dbReference type="NCBI Taxonomy" id="9669"/>
    <lineage>
        <taxon>Eukaryota</taxon>
        <taxon>Metazoa</taxon>
        <taxon>Chordata</taxon>
        <taxon>Craniata</taxon>
        <taxon>Vertebrata</taxon>
        <taxon>Euteleostomi</taxon>
        <taxon>Mammalia</taxon>
        <taxon>Eutheria</taxon>
        <taxon>Laurasiatheria</taxon>
        <taxon>Carnivora</taxon>
        <taxon>Caniformia</taxon>
        <taxon>Musteloidea</taxon>
        <taxon>Mustelidae</taxon>
        <taxon>Mustelinae</taxon>
        <taxon>Mustela</taxon>
    </lineage>
</organism>
<proteinExistence type="inferred from homology"/>
<evidence type="ECO:0000256" key="6">
    <source>
        <dbReference type="ARBA" id="ARBA00013119"/>
    </source>
</evidence>
<dbReference type="Pfam" id="PF00044">
    <property type="entry name" value="Gp_dh_N"/>
    <property type="match status" value="1"/>
</dbReference>
<evidence type="ECO:0000256" key="22">
    <source>
        <dbReference type="PIRSR" id="PIRSR000149-1"/>
    </source>
</evidence>
<evidence type="ECO:0000256" key="24">
    <source>
        <dbReference type="PIRSR" id="PIRSR000149-4"/>
    </source>
</evidence>
<evidence type="ECO:0000256" key="14">
    <source>
        <dbReference type="ARBA" id="ARBA00023027"/>
    </source>
</evidence>
<dbReference type="Gene3D" id="3.30.360.10">
    <property type="entry name" value="Dihydrodipicolinate Reductase, domain 2"/>
    <property type="match status" value="1"/>
</dbReference>
<evidence type="ECO:0000256" key="12">
    <source>
        <dbReference type="ARBA" id="ARBA00022845"/>
    </source>
</evidence>
<keyword evidence="16" id="KW-0206">Cytoskeleton</keyword>
<dbReference type="EC" id="1.2.1.12" evidence="6"/>
<comment type="catalytic activity">
    <reaction evidence="21">
        <text>S-nitroso-L-cysteinyl-[GAPDH] + L-cysteinyl-[protein] = L-cysteinyl-[GAPDH] + S-nitroso-L-cysteinyl-[protein]</text>
        <dbReference type="Rhea" id="RHEA:66684"/>
        <dbReference type="Rhea" id="RHEA-COMP:10131"/>
        <dbReference type="Rhea" id="RHEA-COMP:17089"/>
        <dbReference type="Rhea" id="RHEA-COMP:17090"/>
        <dbReference type="Rhea" id="RHEA-COMP:17091"/>
        <dbReference type="ChEBI" id="CHEBI:29950"/>
        <dbReference type="ChEBI" id="CHEBI:149494"/>
    </reaction>
    <physiologicalReaction direction="left-to-right" evidence="21">
        <dbReference type="Rhea" id="RHEA:66685"/>
    </physiologicalReaction>
</comment>
<dbReference type="InterPro" id="IPR020830">
    <property type="entry name" value="GlycerAld_3-P_DH_AS"/>
</dbReference>
<dbReference type="Gene3D" id="3.40.50.720">
    <property type="entry name" value="NAD(P)-binding Rossmann-like Domain"/>
    <property type="match status" value="2"/>
</dbReference>
<evidence type="ECO:0000256" key="23">
    <source>
        <dbReference type="PIRSR" id="PIRSR000149-3"/>
    </source>
</evidence>
<comment type="similarity">
    <text evidence="5 25">Belongs to the glyceraldehyde-3-phosphate dehydrogenase family.</text>
</comment>
<dbReference type="PIRSF" id="PIRSF000149">
    <property type="entry name" value="GAP_DH"/>
    <property type="match status" value="1"/>
</dbReference>
<evidence type="ECO:0000256" key="8">
    <source>
        <dbReference type="ARBA" id="ARBA00022490"/>
    </source>
</evidence>
<dbReference type="InterPro" id="IPR020829">
    <property type="entry name" value="GlycerAld_3-P_DH_cat"/>
</dbReference>
<evidence type="ECO:0000256" key="2">
    <source>
        <dbReference type="ARBA" id="ARBA00004245"/>
    </source>
</evidence>
<evidence type="ECO:0000313" key="27">
    <source>
        <dbReference type="Ensembl" id="ENSMPUP00000004436.1"/>
    </source>
</evidence>
<keyword evidence="13" id="KW-0560">Oxidoreductase</keyword>
<evidence type="ECO:0000256" key="20">
    <source>
        <dbReference type="ARBA" id="ARBA00047698"/>
    </source>
</evidence>
<dbReference type="SUPFAM" id="SSF55347">
    <property type="entry name" value="Glyceraldehyde-3-phosphate dehydrogenase-like, C-terminal domain"/>
    <property type="match status" value="1"/>
</dbReference>
<dbReference type="GO" id="GO:0006417">
    <property type="term" value="P:regulation of translation"/>
    <property type="evidence" value="ECO:0007669"/>
    <property type="project" value="UniProtKB-KW"/>
</dbReference>
<dbReference type="GO" id="GO:0051287">
    <property type="term" value="F:NAD binding"/>
    <property type="evidence" value="ECO:0007669"/>
    <property type="project" value="InterPro"/>
</dbReference>
<evidence type="ECO:0000256" key="10">
    <source>
        <dbReference type="ARBA" id="ARBA00022703"/>
    </source>
</evidence>
<dbReference type="InParanoid" id="M3XZD5"/>
<evidence type="ECO:0000256" key="5">
    <source>
        <dbReference type="ARBA" id="ARBA00007406"/>
    </source>
</evidence>
<keyword evidence="15" id="KW-0324">Glycolysis</keyword>
<keyword evidence="23" id="KW-0547">Nucleotide-binding</keyword>
<comment type="catalytic activity">
    <reaction evidence="20">
        <text>D-glyceraldehyde 3-phosphate + phosphate + NAD(+) = (2R)-3-phospho-glyceroyl phosphate + NADH + H(+)</text>
        <dbReference type="Rhea" id="RHEA:10300"/>
        <dbReference type="ChEBI" id="CHEBI:15378"/>
        <dbReference type="ChEBI" id="CHEBI:43474"/>
        <dbReference type="ChEBI" id="CHEBI:57540"/>
        <dbReference type="ChEBI" id="CHEBI:57604"/>
        <dbReference type="ChEBI" id="CHEBI:57945"/>
        <dbReference type="ChEBI" id="CHEBI:59776"/>
        <dbReference type="EC" id="1.2.1.12"/>
    </reaction>
</comment>
<evidence type="ECO:0000256" key="19">
    <source>
        <dbReference type="ARBA" id="ARBA00046997"/>
    </source>
</evidence>
<dbReference type="GO" id="GO:0006915">
    <property type="term" value="P:apoptotic process"/>
    <property type="evidence" value="ECO:0007669"/>
    <property type="project" value="UniProtKB-KW"/>
</dbReference>
<dbReference type="STRING" id="9669.ENSMPUP00000004436"/>
<dbReference type="AlphaFoldDB" id="M3XZD5"/>
<feature type="binding site" evidence="23">
    <location>
        <position position="278"/>
    </location>
    <ligand>
        <name>NAD(+)</name>
        <dbReference type="ChEBI" id="CHEBI:57540"/>
    </ligand>
</feature>
<dbReference type="GO" id="GO:0004365">
    <property type="term" value="F:glyceraldehyde-3-phosphate dehydrogenase (NAD+) (phosphorylating) activity"/>
    <property type="evidence" value="ECO:0007669"/>
    <property type="project" value="UniProtKB-EC"/>
</dbReference>
<dbReference type="Ensembl" id="ENSMPUT00000004514.1">
    <property type="protein sequence ID" value="ENSMPUP00000004436.1"/>
    <property type="gene ID" value="ENSMPUG00000004471.1"/>
</dbReference>
<keyword evidence="9" id="KW-0808">Transferase</keyword>
<evidence type="ECO:0000256" key="3">
    <source>
        <dbReference type="ARBA" id="ARBA00004514"/>
    </source>
</evidence>
<evidence type="ECO:0000259" key="26">
    <source>
        <dbReference type="SMART" id="SM00846"/>
    </source>
</evidence>
<evidence type="ECO:0000256" key="16">
    <source>
        <dbReference type="ARBA" id="ARBA00023212"/>
    </source>
</evidence>
<dbReference type="GO" id="GO:0006096">
    <property type="term" value="P:glycolytic process"/>
    <property type="evidence" value="ECO:0007669"/>
    <property type="project" value="UniProtKB-KW"/>
</dbReference>
<dbReference type="InterPro" id="IPR020828">
    <property type="entry name" value="GlycerAld_3-P_DH_NAD(P)-bd"/>
</dbReference>
<dbReference type="EMBL" id="AEYP01089735">
    <property type="status" value="NOT_ANNOTATED_CDS"/>
    <property type="molecule type" value="Genomic_DNA"/>
</dbReference>
<evidence type="ECO:0000256" key="11">
    <source>
        <dbReference type="ARBA" id="ARBA00022799"/>
    </source>
</evidence>
<name>M3XZD5_MUSPF</name>
<evidence type="ECO:0000256" key="1">
    <source>
        <dbReference type="ARBA" id="ARBA00004123"/>
    </source>
</evidence>
<keyword evidence="17" id="KW-0539">Nucleus</keyword>
<dbReference type="PRINTS" id="PR00078">
    <property type="entry name" value="G3PDHDRGNASE"/>
</dbReference>
<accession>M3XZD5</accession>
<dbReference type="PROSITE" id="PS00071">
    <property type="entry name" value="GAPDH"/>
    <property type="match status" value="1"/>
</dbReference>
<dbReference type="HOGENOM" id="CLU_030140_0_1_1"/>
<keyword evidence="11" id="KW-0702">S-nitrosylation</keyword>
<dbReference type="SMART" id="SM00846">
    <property type="entry name" value="Gp_dh_N"/>
    <property type="match status" value="1"/>
</dbReference>
<evidence type="ECO:0000256" key="4">
    <source>
        <dbReference type="ARBA" id="ARBA00004869"/>
    </source>
</evidence>
<evidence type="ECO:0000256" key="7">
    <source>
        <dbReference type="ARBA" id="ARBA00021022"/>
    </source>
</evidence>
<comment type="pathway">
    <text evidence="4">Carbohydrate degradation; glycolysis; pyruvate from D-glyceraldehyde 3-phosphate: step 1/5.</text>
</comment>
<dbReference type="PANTHER" id="PTHR10836">
    <property type="entry name" value="GLYCERALDEHYDE 3-PHOSPHATE DEHYDROGENASE"/>
    <property type="match status" value="1"/>
</dbReference>
<dbReference type="GO" id="GO:0005829">
    <property type="term" value="C:cytosol"/>
    <property type="evidence" value="ECO:0007669"/>
    <property type="project" value="UniProtKB-SubCell"/>
</dbReference>
<feature type="binding site" evidence="23">
    <location>
        <position position="98"/>
    </location>
    <ligand>
        <name>NAD(+)</name>
        <dbReference type="ChEBI" id="CHEBI:57540"/>
    </ligand>
</feature>
<evidence type="ECO:0000256" key="15">
    <source>
        <dbReference type="ARBA" id="ARBA00023152"/>
    </source>
</evidence>
<dbReference type="GeneTree" id="ENSGT00940000153112"/>
<reference evidence="27" key="1">
    <citation type="submission" date="2024-06" db="UniProtKB">
        <authorList>
            <consortium name="Ensembl"/>
        </authorList>
    </citation>
    <scope>IDENTIFICATION</scope>
</reference>